<feature type="compositionally biased region" description="Low complexity" evidence="1">
    <location>
        <begin position="31"/>
        <end position="54"/>
    </location>
</feature>
<feature type="signal peptide" evidence="2">
    <location>
        <begin position="1"/>
        <end position="19"/>
    </location>
</feature>
<sequence length="178" mass="18217">MRLLHPSASLITLANAAAGIETENGNGAPRSISLPTPSTIPSATTSPTPSANSLPPTPSSPPTNMINDGDDDGDNITTACNTTTNLLRNGDFALADDASPWTMTGTLALLPGEWPSYGIDSVPSTSSSSSSSSSPIDNDDDDDDGTANAFYANVGAPSRREVTLAQDFDDDDAEGEQG</sequence>
<reference evidence="3 4" key="1">
    <citation type="journal article" date="2023" name="Plant Dis.">
        <title>First Report of Diplodia intermedia Causing Canker and Dieback Diseases on Apple Trees in Canada.</title>
        <authorList>
            <person name="Ellouze W."/>
            <person name="Ilyukhin E."/>
            <person name="Sulman M."/>
            <person name="Ali S."/>
        </authorList>
    </citation>
    <scope>NUCLEOTIDE SEQUENCE [LARGE SCALE GENOMIC DNA]</scope>
    <source>
        <strain evidence="3 4">M45-28</strain>
    </source>
</reference>
<organism evidence="3 4">
    <name type="scientific">Diplodia intermedia</name>
    <dbReference type="NCBI Taxonomy" id="856260"/>
    <lineage>
        <taxon>Eukaryota</taxon>
        <taxon>Fungi</taxon>
        <taxon>Dikarya</taxon>
        <taxon>Ascomycota</taxon>
        <taxon>Pezizomycotina</taxon>
        <taxon>Dothideomycetes</taxon>
        <taxon>Dothideomycetes incertae sedis</taxon>
        <taxon>Botryosphaeriales</taxon>
        <taxon>Botryosphaeriaceae</taxon>
        <taxon>Diplodia</taxon>
    </lineage>
</organism>
<evidence type="ECO:0000256" key="1">
    <source>
        <dbReference type="SAM" id="MobiDB-lite"/>
    </source>
</evidence>
<proteinExistence type="predicted"/>
<keyword evidence="4" id="KW-1185">Reference proteome</keyword>
<feature type="compositionally biased region" description="Low complexity" evidence="1">
    <location>
        <begin position="120"/>
        <end position="136"/>
    </location>
</feature>
<gene>
    <name evidence="3" type="ORF">SLS58_002272</name>
</gene>
<name>A0ABR3TZY3_9PEZI</name>
<dbReference type="EMBL" id="JAKEKT020000010">
    <property type="protein sequence ID" value="KAL1647948.1"/>
    <property type="molecule type" value="Genomic_DNA"/>
</dbReference>
<evidence type="ECO:0000313" key="3">
    <source>
        <dbReference type="EMBL" id="KAL1647948.1"/>
    </source>
</evidence>
<evidence type="ECO:0000256" key="2">
    <source>
        <dbReference type="SAM" id="SignalP"/>
    </source>
</evidence>
<comment type="caution">
    <text evidence="3">The sequence shown here is derived from an EMBL/GenBank/DDBJ whole genome shotgun (WGS) entry which is preliminary data.</text>
</comment>
<feature type="region of interest" description="Disordered" evidence="1">
    <location>
        <begin position="22"/>
        <end position="76"/>
    </location>
</feature>
<feature type="region of interest" description="Disordered" evidence="1">
    <location>
        <begin position="120"/>
        <end position="178"/>
    </location>
</feature>
<dbReference type="Proteomes" id="UP001521184">
    <property type="component" value="Unassembled WGS sequence"/>
</dbReference>
<feature type="chain" id="PRO_5045554963" evidence="2">
    <location>
        <begin position="20"/>
        <end position="178"/>
    </location>
</feature>
<accession>A0ABR3TZY3</accession>
<keyword evidence="2" id="KW-0732">Signal</keyword>
<feature type="compositionally biased region" description="Acidic residues" evidence="1">
    <location>
        <begin position="167"/>
        <end position="178"/>
    </location>
</feature>
<evidence type="ECO:0000313" key="4">
    <source>
        <dbReference type="Proteomes" id="UP001521184"/>
    </source>
</evidence>
<protein>
    <submittedName>
        <fullName evidence="3">Uncharacterized protein</fullName>
    </submittedName>
</protein>